<feature type="domain" description="Glycosyl transferase family 1" evidence="1">
    <location>
        <begin position="181"/>
        <end position="336"/>
    </location>
</feature>
<dbReference type="AlphaFoldDB" id="A0A2T3IX84"/>
<keyword evidence="4" id="KW-1185">Reference proteome</keyword>
<comment type="caution">
    <text evidence="3">The sequence shown here is derived from an EMBL/GenBank/DDBJ whole genome shotgun (WGS) entry which is preliminary data.</text>
</comment>
<dbReference type="OrthoDB" id="9775208at2"/>
<dbReference type="GO" id="GO:0016757">
    <property type="term" value="F:glycosyltransferase activity"/>
    <property type="evidence" value="ECO:0007669"/>
    <property type="project" value="InterPro"/>
</dbReference>
<dbReference type="EMBL" id="PYMH01000007">
    <property type="protein sequence ID" value="PSU33105.1"/>
    <property type="molecule type" value="Genomic_DNA"/>
</dbReference>
<reference evidence="3 4" key="1">
    <citation type="submission" date="2018-03" db="EMBL/GenBank/DDBJ databases">
        <title>Whole genome sequencing of Histamine producing bacteria.</title>
        <authorList>
            <person name="Butler K."/>
        </authorList>
    </citation>
    <scope>NUCLEOTIDE SEQUENCE [LARGE SCALE GENOMIC DNA]</scope>
    <source>
        <strain evidence="3 4">JCM 13586</strain>
    </source>
</reference>
<dbReference type="GO" id="GO:1901135">
    <property type="term" value="P:carbohydrate derivative metabolic process"/>
    <property type="evidence" value="ECO:0007669"/>
    <property type="project" value="UniProtKB-ARBA"/>
</dbReference>
<dbReference type="PANTHER" id="PTHR12526">
    <property type="entry name" value="GLYCOSYLTRANSFERASE"/>
    <property type="match status" value="1"/>
</dbReference>
<dbReference type="Gene3D" id="3.40.50.2000">
    <property type="entry name" value="Glycogen Phosphorylase B"/>
    <property type="match status" value="2"/>
</dbReference>
<name>A0A2T3IX84_9GAMM</name>
<feature type="domain" description="Glycosyltransferase subfamily 4-like N-terminal" evidence="2">
    <location>
        <begin position="14"/>
        <end position="171"/>
    </location>
</feature>
<evidence type="ECO:0000259" key="2">
    <source>
        <dbReference type="Pfam" id="PF13439"/>
    </source>
</evidence>
<gene>
    <name evidence="3" type="ORF">C9I99_16000</name>
</gene>
<evidence type="ECO:0000259" key="1">
    <source>
        <dbReference type="Pfam" id="PF00534"/>
    </source>
</evidence>
<dbReference type="Proteomes" id="UP000241222">
    <property type="component" value="Unassembled WGS sequence"/>
</dbReference>
<proteinExistence type="predicted"/>
<dbReference type="Pfam" id="PF00534">
    <property type="entry name" value="Glycos_transf_1"/>
    <property type="match status" value="1"/>
</dbReference>
<keyword evidence="3" id="KW-0808">Transferase</keyword>
<dbReference type="SUPFAM" id="SSF53756">
    <property type="entry name" value="UDP-Glycosyltransferase/glycogen phosphorylase"/>
    <property type="match status" value="1"/>
</dbReference>
<dbReference type="InterPro" id="IPR028098">
    <property type="entry name" value="Glyco_trans_4-like_N"/>
</dbReference>
<dbReference type="PANTHER" id="PTHR12526:SF572">
    <property type="entry name" value="BLL5144 PROTEIN"/>
    <property type="match status" value="1"/>
</dbReference>
<evidence type="ECO:0000313" key="3">
    <source>
        <dbReference type="EMBL" id="PSU33105.1"/>
    </source>
</evidence>
<organism evidence="3 4">
    <name type="scientific">Photobacterium lutimaris</name>
    <dbReference type="NCBI Taxonomy" id="388278"/>
    <lineage>
        <taxon>Bacteria</taxon>
        <taxon>Pseudomonadati</taxon>
        <taxon>Pseudomonadota</taxon>
        <taxon>Gammaproteobacteria</taxon>
        <taxon>Vibrionales</taxon>
        <taxon>Vibrionaceae</taxon>
        <taxon>Photobacterium</taxon>
    </lineage>
</organism>
<dbReference type="RefSeq" id="WP_107349880.1">
    <property type="nucleotide sequence ID" value="NZ_PYMH01000007.1"/>
</dbReference>
<dbReference type="InterPro" id="IPR001296">
    <property type="entry name" value="Glyco_trans_1"/>
</dbReference>
<protein>
    <submittedName>
        <fullName evidence="3">Glycosyltransferase</fullName>
    </submittedName>
</protein>
<sequence>MTTTTLQVVQHLSPGGIERLVLNLVRFASPDNQVFVVALEGNKEQAIEQWPELAPLADHLYFLDKPHGRDLRTVFKLRRLIRTLQAKVIHSHHLGPLLYSRAASLGLKGITHIQTEHDSWHLDDPKQRLLTRSLLAGSNIQLVADAPRIAEHLKSQGILADHVIINGIDTQHFAPGQANQARHRLQLPTDKLIIGGAGRLVREKGIDTLLEALAALPEVYHVAIAGHGPERIQLERLSQQLGLTGRVHWLGRCDNMLNFYHAIDLFCMPSRQEGLPLALLEAQSCGKPVIASDVGGIPDLICPHSGHLIPAEHPMILAKALRDRLRMPIHDCQQTSQYIHRLADVREMTASYESLANR</sequence>
<dbReference type="Pfam" id="PF13439">
    <property type="entry name" value="Glyco_transf_4"/>
    <property type="match status" value="1"/>
</dbReference>
<evidence type="ECO:0000313" key="4">
    <source>
        <dbReference type="Proteomes" id="UP000241222"/>
    </source>
</evidence>
<accession>A0A2T3IX84</accession>